<protein>
    <recommendedName>
        <fullName evidence="10">Dynein regulatory complex subunit 2</fullName>
    </recommendedName>
    <alternativeName>
        <fullName evidence="11">Coiled-coil domain-containing protein 65</fullName>
    </alternativeName>
</protein>
<dbReference type="PANTHER" id="PTHR21625">
    <property type="entry name" value="NYD-SP28 PROTEIN"/>
    <property type="match status" value="1"/>
</dbReference>
<evidence type="ECO:0000256" key="5">
    <source>
        <dbReference type="ARBA" id="ARBA00023069"/>
    </source>
</evidence>
<dbReference type="PANTHER" id="PTHR21625:SF0">
    <property type="entry name" value="DYNEIN REGULATORY COMPLEX SUBUNIT 2"/>
    <property type="match status" value="1"/>
</dbReference>
<dbReference type="GO" id="GO:0005858">
    <property type="term" value="C:axonemal dynein complex"/>
    <property type="evidence" value="ECO:0007669"/>
    <property type="project" value="InterPro"/>
</dbReference>
<evidence type="ECO:0000259" key="15">
    <source>
        <dbReference type="Pfam" id="PF14772"/>
    </source>
</evidence>
<feature type="domain" description="Dynein regulatory complex protein 1/2 N-terminal" evidence="15">
    <location>
        <begin position="11"/>
        <end position="111"/>
    </location>
</feature>
<feature type="coiled-coil region" evidence="13">
    <location>
        <begin position="395"/>
        <end position="425"/>
    </location>
</feature>
<evidence type="ECO:0000256" key="1">
    <source>
        <dbReference type="ARBA" id="ARBA00004611"/>
    </source>
</evidence>
<accession>A0A8C0BQZ8</accession>
<evidence type="ECO:0000256" key="2">
    <source>
        <dbReference type="ARBA" id="ARBA00022490"/>
    </source>
</evidence>
<keyword evidence="7" id="KW-0966">Cell projection</keyword>
<name>A0A8C0BQZ8_9AVES</name>
<evidence type="ECO:0000256" key="8">
    <source>
        <dbReference type="ARBA" id="ARBA00037841"/>
    </source>
</evidence>
<comment type="subcellular location">
    <subcellularLocation>
        <location evidence="1">Cytoplasm</location>
        <location evidence="1">Cytoskeleton</location>
        <location evidence="1">Flagellum axoneme</location>
    </subcellularLocation>
    <subcellularLocation>
        <location evidence="8">Cytoplasm</location>
        <location evidence="8">Cytoskeleton</location>
        <location evidence="8">Flagellum basal body</location>
    </subcellularLocation>
</comment>
<evidence type="ECO:0000256" key="10">
    <source>
        <dbReference type="ARBA" id="ARBA00040899"/>
    </source>
</evidence>
<sequence length="493" mass="57246">LRESEKQNRHAREEKESVLRQLQELKNEMKQDKLAKEERSTTLNLHKLRTQWRTVLREVKDKELRQDIEILSQTFARVMDCKDSVIESLATDLEEAEEQHAQALRSHLYNIDRLLQLQHSRLTCLEEGYSTQLEALKMELEAERRTILEQHERESCYLRDVALATEQNYAKNNHEATLNFQSARDDIKYKSQQEKQYSRLQLRGKVEVLWEQFQRAMQSYTEATEHQKIAFEALKQKDKKSSREIEMQAKKLQKLQDLVTATKGQIAAHLRESEKQNRHAREEKESVLRQLQELKNEMKQARAMAHGSLARLTTQSSAALKALARVVEKAQRILRLAEMCRRLETEEEKVLPFYPSSLAEGDQREAQQVLEETPTEPLAQAMRDYVGLERFWQRFNKVKLEEQALERERAALSQRNQHLRELLRQYLAGISVSQEVLSEPNALLIVERKSCVPADLPRAEGGHAQGHQSTKHPDSLSEGDAHPDPIHGSTGTS</sequence>
<comment type="function">
    <text evidence="12">Component of the nexin-dynein regulatory complex (N-DRC), a key regulator of ciliary/flagellar motility which maintains the alignment and integrity of the distal axoneme and regulates microtubule sliding in motile axonemes. Plays a critical role in the assembly of N-DRC and also stabilizes the assembly of multiple inner dynein arms and radial spokes. Coassembles with DRC1 to form a central scaffold needed for assembly of the N-DRC and its attachment to the outer doublet microtubules.</text>
</comment>
<dbReference type="Proteomes" id="UP000694555">
    <property type="component" value="Unplaced"/>
</dbReference>
<dbReference type="GO" id="GO:0003352">
    <property type="term" value="P:regulation of cilium movement"/>
    <property type="evidence" value="ECO:0007669"/>
    <property type="project" value="TreeGrafter"/>
</dbReference>
<evidence type="ECO:0000256" key="13">
    <source>
        <dbReference type="SAM" id="Coils"/>
    </source>
</evidence>
<evidence type="ECO:0000256" key="14">
    <source>
        <dbReference type="SAM" id="MobiDB-lite"/>
    </source>
</evidence>
<keyword evidence="2" id="KW-0963">Cytoplasm</keyword>
<organism evidence="16 17">
    <name type="scientific">Buteo japonicus</name>
    <dbReference type="NCBI Taxonomy" id="224669"/>
    <lineage>
        <taxon>Eukaryota</taxon>
        <taxon>Metazoa</taxon>
        <taxon>Chordata</taxon>
        <taxon>Craniata</taxon>
        <taxon>Vertebrata</taxon>
        <taxon>Euteleostomi</taxon>
        <taxon>Archelosauria</taxon>
        <taxon>Archosauria</taxon>
        <taxon>Dinosauria</taxon>
        <taxon>Saurischia</taxon>
        <taxon>Theropoda</taxon>
        <taxon>Coelurosauria</taxon>
        <taxon>Aves</taxon>
        <taxon>Neognathae</taxon>
        <taxon>Neoaves</taxon>
        <taxon>Telluraves</taxon>
        <taxon>Accipitrimorphae</taxon>
        <taxon>Accipitriformes</taxon>
        <taxon>Accipitridae</taxon>
        <taxon>Accipitrinae</taxon>
        <taxon>Buteo</taxon>
    </lineage>
</organism>
<evidence type="ECO:0000313" key="17">
    <source>
        <dbReference type="Proteomes" id="UP000694555"/>
    </source>
</evidence>
<dbReference type="AlphaFoldDB" id="A0A8C0BQZ8"/>
<dbReference type="Ensembl" id="ENSBJAT00000021399.1">
    <property type="protein sequence ID" value="ENSBJAP00000020809.1"/>
    <property type="gene ID" value="ENSBJAG00000013563.1"/>
</dbReference>
<dbReference type="GO" id="GO:0070286">
    <property type="term" value="P:axonemal dynein complex assembly"/>
    <property type="evidence" value="ECO:0007669"/>
    <property type="project" value="InterPro"/>
</dbReference>
<evidence type="ECO:0000256" key="4">
    <source>
        <dbReference type="ARBA" id="ARBA00023054"/>
    </source>
</evidence>
<dbReference type="InterPro" id="IPR039505">
    <property type="entry name" value="DRC1/2_N"/>
</dbReference>
<dbReference type="Pfam" id="PF14772">
    <property type="entry name" value="NYD-SP28"/>
    <property type="match status" value="1"/>
</dbReference>
<feature type="coiled-coil region" evidence="13">
    <location>
        <begin position="79"/>
        <end position="106"/>
    </location>
</feature>
<reference evidence="16" key="2">
    <citation type="submission" date="2025-09" db="UniProtKB">
        <authorList>
            <consortium name="Ensembl"/>
        </authorList>
    </citation>
    <scope>IDENTIFICATION</scope>
</reference>
<proteinExistence type="inferred from homology"/>
<feature type="region of interest" description="Disordered" evidence="14">
    <location>
        <begin position="456"/>
        <end position="493"/>
    </location>
</feature>
<feature type="compositionally biased region" description="Basic and acidic residues" evidence="14">
    <location>
        <begin position="471"/>
        <end position="485"/>
    </location>
</feature>
<dbReference type="GO" id="GO:0060285">
    <property type="term" value="P:cilium-dependent cell motility"/>
    <property type="evidence" value="ECO:0007669"/>
    <property type="project" value="TreeGrafter"/>
</dbReference>
<evidence type="ECO:0000313" key="16">
    <source>
        <dbReference type="Ensembl" id="ENSBJAP00000020809.1"/>
    </source>
</evidence>
<comment type="similarity">
    <text evidence="9">Belongs to the DRC2 family.</text>
</comment>
<keyword evidence="5" id="KW-0969">Cilium</keyword>
<evidence type="ECO:0000256" key="9">
    <source>
        <dbReference type="ARBA" id="ARBA00038424"/>
    </source>
</evidence>
<keyword evidence="4 13" id="KW-0175">Coiled coil</keyword>
<dbReference type="InterPro" id="IPR039750">
    <property type="entry name" value="DRC1/DRC2"/>
</dbReference>
<evidence type="ECO:0000256" key="6">
    <source>
        <dbReference type="ARBA" id="ARBA00023212"/>
    </source>
</evidence>
<reference evidence="16" key="1">
    <citation type="submission" date="2025-08" db="UniProtKB">
        <authorList>
            <consortium name="Ensembl"/>
        </authorList>
    </citation>
    <scope>IDENTIFICATION</scope>
</reference>
<keyword evidence="17" id="KW-1185">Reference proteome</keyword>
<keyword evidence="3" id="KW-0282">Flagellum</keyword>
<evidence type="ECO:0000256" key="11">
    <source>
        <dbReference type="ARBA" id="ARBA00041517"/>
    </source>
</evidence>
<feature type="coiled-coil region" evidence="13">
    <location>
        <begin position="270"/>
        <end position="311"/>
    </location>
</feature>
<keyword evidence="6" id="KW-0206">Cytoskeleton</keyword>
<evidence type="ECO:0000256" key="3">
    <source>
        <dbReference type="ARBA" id="ARBA00022846"/>
    </source>
</evidence>
<feature type="coiled-coil region" evidence="13">
    <location>
        <begin position="1"/>
        <end position="39"/>
    </location>
</feature>
<evidence type="ECO:0000256" key="7">
    <source>
        <dbReference type="ARBA" id="ARBA00023273"/>
    </source>
</evidence>
<evidence type="ECO:0000256" key="12">
    <source>
        <dbReference type="ARBA" id="ARBA00045865"/>
    </source>
</evidence>